<sequence>MHSSDDHLAKPHNVLEMQEPYWQDPRFSPPELEQEPLDNPANLIPFPVSAKPSTPPPDVDLPW</sequence>
<organism evidence="2 3">
    <name type="scientific">Luteolibacter rhizosphaerae</name>
    <dbReference type="NCBI Taxonomy" id="2989719"/>
    <lineage>
        <taxon>Bacteria</taxon>
        <taxon>Pseudomonadati</taxon>
        <taxon>Verrucomicrobiota</taxon>
        <taxon>Verrucomicrobiia</taxon>
        <taxon>Verrucomicrobiales</taxon>
        <taxon>Verrucomicrobiaceae</taxon>
        <taxon>Luteolibacter</taxon>
    </lineage>
</organism>
<dbReference type="EMBL" id="JAPDDR010000005">
    <property type="protein sequence ID" value="MCW1914142.1"/>
    <property type="molecule type" value="Genomic_DNA"/>
</dbReference>
<feature type="compositionally biased region" description="Pro residues" evidence="1">
    <location>
        <begin position="53"/>
        <end position="63"/>
    </location>
</feature>
<name>A0ABT3G2S1_9BACT</name>
<protein>
    <submittedName>
        <fullName evidence="2">Uncharacterized protein</fullName>
    </submittedName>
</protein>
<evidence type="ECO:0000256" key="1">
    <source>
        <dbReference type="SAM" id="MobiDB-lite"/>
    </source>
</evidence>
<proteinExistence type="predicted"/>
<keyword evidence="3" id="KW-1185">Reference proteome</keyword>
<gene>
    <name evidence="2" type="ORF">OJ996_11180</name>
</gene>
<feature type="region of interest" description="Disordered" evidence="1">
    <location>
        <begin position="1"/>
        <end position="63"/>
    </location>
</feature>
<dbReference type="RefSeq" id="WP_264513648.1">
    <property type="nucleotide sequence ID" value="NZ_JAPDDR010000005.1"/>
</dbReference>
<comment type="caution">
    <text evidence="2">The sequence shown here is derived from an EMBL/GenBank/DDBJ whole genome shotgun (WGS) entry which is preliminary data.</text>
</comment>
<accession>A0ABT3G2S1</accession>
<evidence type="ECO:0000313" key="3">
    <source>
        <dbReference type="Proteomes" id="UP001165653"/>
    </source>
</evidence>
<evidence type="ECO:0000313" key="2">
    <source>
        <dbReference type="EMBL" id="MCW1914142.1"/>
    </source>
</evidence>
<dbReference type="Proteomes" id="UP001165653">
    <property type="component" value="Unassembled WGS sequence"/>
</dbReference>
<reference evidence="2" key="1">
    <citation type="submission" date="2022-10" db="EMBL/GenBank/DDBJ databases">
        <title>Luteolibacter sp. GHJ8, whole genome shotgun sequencing project.</title>
        <authorList>
            <person name="Zhao G."/>
            <person name="Shen L."/>
        </authorList>
    </citation>
    <scope>NUCLEOTIDE SEQUENCE</scope>
    <source>
        <strain evidence="2">GHJ8</strain>
    </source>
</reference>